<keyword evidence="2" id="KW-1185">Reference proteome</keyword>
<gene>
    <name evidence="1" type="ORF">HNR14_002128</name>
</gene>
<organism evidence="1 2">
    <name type="scientific">Leifsonia naganoensis</name>
    <dbReference type="NCBI Taxonomy" id="150025"/>
    <lineage>
        <taxon>Bacteria</taxon>
        <taxon>Bacillati</taxon>
        <taxon>Actinomycetota</taxon>
        <taxon>Actinomycetes</taxon>
        <taxon>Micrococcales</taxon>
        <taxon>Microbacteriaceae</taxon>
        <taxon>Leifsonia</taxon>
    </lineage>
</organism>
<dbReference type="AlphaFoldDB" id="A0A853DPQ4"/>
<proteinExistence type="predicted"/>
<accession>A0A853DPQ4</accession>
<comment type="caution">
    <text evidence="1">The sequence shown here is derived from an EMBL/GenBank/DDBJ whole genome shotgun (WGS) entry which is preliminary data.</text>
</comment>
<sequence length="176" mass="17657">MSTARTKAGVRARAGAAAGLSVAVLLLLTGCDLFAPQDTIDIHETSDGVSGTVGDVFVANAVLLTAPDGDGPAGLVASLVNQGTSSRDVSMHTTAGSESVALEPSGVVQLGVPEGETVEFDGLDAKPGSLTDVTFETGAETLTLQVPVLDGALPQYRDLVPTATPLPTPTPTSTSK</sequence>
<dbReference type="PROSITE" id="PS51257">
    <property type="entry name" value="PROKAR_LIPOPROTEIN"/>
    <property type="match status" value="1"/>
</dbReference>
<dbReference type="EMBL" id="JACCHJ010000001">
    <property type="protein sequence ID" value="NYK10247.1"/>
    <property type="molecule type" value="Genomic_DNA"/>
</dbReference>
<dbReference type="Proteomes" id="UP000521075">
    <property type="component" value="Unassembled WGS sequence"/>
</dbReference>
<evidence type="ECO:0008006" key="3">
    <source>
        <dbReference type="Google" id="ProtNLM"/>
    </source>
</evidence>
<evidence type="ECO:0000313" key="2">
    <source>
        <dbReference type="Proteomes" id="UP000521075"/>
    </source>
</evidence>
<reference evidence="1 2" key="1">
    <citation type="submission" date="2020-07" db="EMBL/GenBank/DDBJ databases">
        <title>Sequencing the genomes of 1000 actinobacteria strains.</title>
        <authorList>
            <person name="Klenk H.-P."/>
        </authorList>
    </citation>
    <scope>NUCLEOTIDE SEQUENCE [LARGE SCALE GENOMIC DNA]</scope>
    <source>
        <strain evidence="1 2">DSM 15166</strain>
    </source>
</reference>
<dbReference type="RefSeq" id="WP_179701023.1">
    <property type="nucleotide sequence ID" value="NZ_BAAAHA010000006.1"/>
</dbReference>
<evidence type="ECO:0000313" key="1">
    <source>
        <dbReference type="EMBL" id="NYK10247.1"/>
    </source>
</evidence>
<protein>
    <recommendedName>
        <fullName evidence="3">DNA modification methylase</fullName>
    </recommendedName>
</protein>
<name>A0A853DPQ4_9MICO</name>